<dbReference type="OrthoDB" id="9801841at2"/>
<proteinExistence type="predicted"/>
<keyword evidence="4" id="KW-1185">Reference proteome</keyword>
<feature type="region of interest" description="Disordered" evidence="1">
    <location>
        <begin position="140"/>
        <end position="160"/>
    </location>
</feature>
<dbReference type="Proteomes" id="UP000253083">
    <property type="component" value="Unassembled WGS sequence"/>
</dbReference>
<dbReference type="EMBL" id="QNRT01000005">
    <property type="protein sequence ID" value="RBP48911.1"/>
    <property type="molecule type" value="Genomic_DNA"/>
</dbReference>
<dbReference type="PANTHER" id="PTHR13832:SF827">
    <property type="entry name" value="PROTEIN PHOSPHATASE 1L"/>
    <property type="match status" value="1"/>
</dbReference>
<evidence type="ECO:0000313" key="4">
    <source>
        <dbReference type="Proteomes" id="UP000253083"/>
    </source>
</evidence>
<dbReference type="Pfam" id="PF13672">
    <property type="entry name" value="PP2C_2"/>
    <property type="match status" value="1"/>
</dbReference>
<dbReference type="InterPro" id="IPR036457">
    <property type="entry name" value="PPM-type-like_dom_sf"/>
</dbReference>
<accession>A0A395JGP8</accession>
<sequence>MDYSLAQQSHQGGRDYNEDRTAIYERDDCVLLVVADGLGGHAGGDVASQAFVDAMGDSFRKATPQQLEKAESFLTLSINYAHHTIHRRAVSQGFNVESPKTTCVVCLIYKGVARWAHSGDSRLYLIRKRSVKFVTTDHVSKKEGREHNSPINRCVGGLEGPKPEISEPHEMRDGDIFFLASDGAWAAFKPQDLTDYVDPEHPSLGLDSLLQKLENRNKAPSDNLSVVVMFWGIKQMESPNYDEFHEPDTIQLLDDSITASRVQSKASEEKDAAPKEKFDMKDLDNAIFEIESFISELDDKL</sequence>
<reference evidence="3 4" key="1">
    <citation type="submission" date="2018-06" db="EMBL/GenBank/DDBJ databases">
        <title>Genomic Encyclopedia of Type Strains, Phase IV (KMG-IV): sequencing the most valuable type-strain genomes for metagenomic binning, comparative biology and taxonomic classification.</title>
        <authorList>
            <person name="Goeker M."/>
        </authorList>
    </citation>
    <scope>NUCLEOTIDE SEQUENCE [LARGE SCALE GENOMIC DNA]</scope>
    <source>
        <strain evidence="3 4">DSM 24032</strain>
    </source>
</reference>
<dbReference type="SUPFAM" id="SSF81606">
    <property type="entry name" value="PP2C-like"/>
    <property type="match status" value="1"/>
</dbReference>
<feature type="domain" description="PPM-type phosphatase" evidence="2">
    <location>
        <begin position="2"/>
        <end position="231"/>
    </location>
</feature>
<evidence type="ECO:0000313" key="3">
    <source>
        <dbReference type="EMBL" id="RBP48911.1"/>
    </source>
</evidence>
<dbReference type="GO" id="GO:0004722">
    <property type="term" value="F:protein serine/threonine phosphatase activity"/>
    <property type="evidence" value="ECO:0007669"/>
    <property type="project" value="InterPro"/>
</dbReference>
<dbReference type="Gene3D" id="3.60.40.10">
    <property type="entry name" value="PPM-type phosphatase domain"/>
    <property type="match status" value="1"/>
</dbReference>
<dbReference type="SMART" id="SM00331">
    <property type="entry name" value="PP2C_SIG"/>
    <property type="match status" value="1"/>
</dbReference>
<dbReference type="RefSeq" id="WP_113955500.1">
    <property type="nucleotide sequence ID" value="NZ_QNRT01000005.1"/>
</dbReference>
<dbReference type="InParanoid" id="A0A395JGP8"/>
<dbReference type="CDD" id="cd00143">
    <property type="entry name" value="PP2Cc"/>
    <property type="match status" value="1"/>
</dbReference>
<organism evidence="3 4">
    <name type="scientific">Arenicella xantha</name>
    <dbReference type="NCBI Taxonomy" id="644221"/>
    <lineage>
        <taxon>Bacteria</taxon>
        <taxon>Pseudomonadati</taxon>
        <taxon>Pseudomonadota</taxon>
        <taxon>Gammaproteobacteria</taxon>
        <taxon>Arenicellales</taxon>
        <taxon>Arenicellaceae</taxon>
        <taxon>Arenicella</taxon>
    </lineage>
</organism>
<dbReference type="SMART" id="SM00332">
    <property type="entry name" value="PP2Cc"/>
    <property type="match status" value="1"/>
</dbReference>
<protein>
    <submittedName>
        <fullName evidence="3">Serine/threonine protein phosphatase PrpC</fullName>
    </submittedName>
</protein>
<evidence type="ECO:0000259" key="2">
    <source>
        <dbReference type="PROSITE" id="PS51746"/>
    </source>
</evidence>
<name>A0A395JGP8_9GAMM</name>
<dbReference type="InterPro" id="IPR001932">
    <property type="entry name" value="PPM-type_phosphatase-like_dom"/>
</dbReference>
<dbReference type="AlphaFoldDB" id="A0A395JGP8"/>
<gene>
    <name evidence="3" type="ORF">DFR28_105250</name>
</gene>
<dbReference type="PROSITE" id="PS51746">
    <property type="entry name" value="PPM_2"/>
    <property type="match status" value="1"/>
</dbReference>
<evidence type="ECO:0000256" key="1">
    <source>
        <dbReference type="SAM" id="MobiDB-lite"/>
    </source>
</evidence>
<dbReference type="InterPro" id="IPR015655">
    <property type="entry name" value="PP2C"/>
</dbReference>
<dbReference type="PANTHER" id="PTHR13832">
    <property type="entry name" value="PROTEIN PHOSPHATASE 2C"/>
    <property type="match status" value="1"/>
</dbReference>
<comment type="caution">
    <text evidence="3">The sequence shown here is derived from an EMBL/GenBank/DDBJ whole genome shotgun (WGS) entry which is preliminary data.</text>
</comment>